<evidence type="ECO:0000313" key="2">
    <source>
        <dbReference type="EMBL" id="ADB76698.1"/>
    </source>
</evidence>
<evidence type="ECO:0000256" key="1">
    <source>
        <dbReference type="SAM" id="MobiDB-lite"/>
    </source>
</evidence>
<evidence type="ECO:0000313" key="3">
    <source>
        <dbReference type="Proteomes" id="UP000001382"/>
    </source>
</evidence>
<proteinExistence type="predicted"/>
<accession>D2SER2</accession>
<feature type="region of interest" description="Disordered" evidence="1">
    <location>
        <begin position="1"/>
        <end position="130"/>
    </location>
</feature>
<name>D2SER2_GEOOG</name>
<feature type="compositionally biased region" description="Basic and acidic residues" evidence="1">
    <location>
        <begin position="95"/>
        <end position="130"/>
    </location>
</feature>
<dbReference type="KEGG" id="gob:Gobs_4135"/>
<dbReference type="Proteomes" id="UP000001382">
    <property type="component" value="Chromosome"/>
</dbReference>
<gene>
    <name evidence="2" type="ordered locus">Gobs_4135</name>
</gene>
<feature type="compositionally biased region" description="Pro residues" evidence="1">
    <location>
        <begin position="23"/>
        <end position="34"/>
    </location>
</feature>
<feature type="compositionally biased region" description="Basic and acidic residues" evidence="1">
    <location>
        <begin position="12"/>
        <end position="22"/>
    </location>
</feature>
<reference evidence="3" key="2">
    <citation type="submission" date="2010-01" db="EMBL/GenBank/DDBJ databases">
        <title>The complete genome of Geodermatophilus obscurus DSM 43160.</title>
        <authorList>
            <consortium name="US DOE Joint Genome Institute (JGI-PGF)"/>
            <person name="Lucas S."/>
            <person name="Copeland A."/>
            <person name="Lapidus A."/>
            <person name="Glavina del Rio T."/>
            <person name="Dalin E."/>
            <person name="Tice H."/>
            <person name="Bruce D."/>
            <person name="Goodwin L."/>
            <person name="Pitluck S."/>
            <person name="Kyrpides N."/>
            <person name="Mavromatis K."/>
            <person name="Ivanova N."/>
            <person name="Munk A.C."/>
            <person name="Brettin T."/>
            <person name="Detter J.C."/>
            <person name="Han C."/>
            <person name="Larimer F."/>
            <person name="Land M."/>
            <person name="Hauser L."/>
            <person name="Markowitz V."/>
            <person name="Cheng J.-F."/>
            <person name="Hugenholtz P."/>
            <person name="Woyke T."/>
            <person name="Wu D."/>
            <person name="Jando M."/>
            <person name="Schneider S."/>
            <person name="Klenk H.-P."/>
            <person name="Eisen J.A."/>
        </authorList>
    </citation>
    <scope>NUCLEOTIDE SEQUENCE [LARGE SCALE GENOMIC DNA]</scope>
    <source>
        <strain evidence="3">ATCC 25078 / DSM 43160 / JCM 3152 / KCC A-0152 / KCTC 9177 / NBRC 13315 / NRRL B-3577 / G-20</strain>
    </source>
</reference>
<feature type="region of interest" description="Disordered" evidence="1">
    <location>
        <begin position="214"/>
        <end position="265"/>
    </location>
</feature>
<dbReference type="HOGENOM" id="CLU_1048724_0_0_11"/>
<sequence>MRWPRGPRAQRRQAEAGLRKDPLPPPLVEGPRPPHSSQVRGGTRDGAGGALQEGRSSADENGRVPNGTRPFRVFGPGVGSPRRATPAGWCGVGRLKGEPRRADLVRGRPDRLGDERERRRGRHLREQGGRSRLELASVRCGALRRRPAVPHRELGAGLDRPPSVGARRALDPAVPPLRLKKDPVLPTPRRLGAGPRDGAAVLPTARRLGAGPRWRAAGRTAQMRPIEWADPSPCPARTRRAEPPVGGPRGVSWRPCMSSWWPSSG</sequence>
<reference evidence="2 3" key="1">
    <citation type="journal article" date="2010" name="Stand. Genomic Sci.">
        <title>Complete genome sequence of Geodermatophilus obscurus type strain (G-20).</title>
        <authorList>
            <person name="Ivanova N."/>
            <person name="Sikorski J."/>
            <person name="Jando M."/>
            <person name="Munk C."/>
            <person name="Lapidus A."/>
            <person name="Glavina Del Rio T."/>
            <person name="Copeland A."/>
            <person name="Tice H."/>
            <person name="Cheng J.-F."/>
            <person name="Lucas S."/>
            <person name="Chen F."/>
            <person name="Nolan M."/>
            <person name="Bruce D."/>
            <person name="Goodwin L."/>
            <person name="Pitluck S."/>
            <person name="Mavromatis K."/>
            <person name="Mikhailova N."/>
            <person name="Pati A."/>
            <person name="Chen A."/>
            <person name="Palaniappan K."/>
            <person name="Land M."/>
            <person name="Hauser L."/>
            <person name="Chang Y.-J."/>
            <person name="Jeffries C.D."/>
            <person name="Meincke L."/>
            <person name="Brettin T."/>
            <person name="Detter J.C."/>
            <person name="Detter J.C."/>
            <person name="Rohde M."/>
            <person name="Goeker M."/>
            <person name="Bristow J."/>
            <person name="Eisen J.A."/>
            <person name="Markowitz V."/>
            <person name="Hugenholtz P."/>
            <person name="Kyrpides N.C."/>
            <person name="Klenk H.-P."/>
        </authorList>
    </citation>
    <scope>NUCLEOTIDE SEQUENCE [LARGE SCALE GENOMIC DNA]</scope>
    <source>
        <strain evidence="3">ATCC 25078 / DSM 43160 / JCM 3152 / KCC A-0152 / KCTC 9177 / NBRC 13315 / NRRL B-3577 / G-20</strain>
    </source>
</reference>
<dbReference type="STRING" id="526225.Gobs_4135"/>
<dbReference type="EMBL" id="CP001867">
    <property type="protein sequence ID" value="ADB76698.1"/>
    <property type="molecule type" value="Genomic_DNA"/>
</dbReference>
<protein>
    <submittedName>
        <fullName evidence="2">Uncharacterized protein</fullName>
    </submittedName>
</protein>
<keyword evidence="3" id="KW-1185">Reference proteome</keyword>
<feature type="region of interest" description="Disordered" evidence="1">
    <location>
        <begin position="177"/>
        <end position="199"/>
    </location>
</feature>
<organism evidence="2 3">
    <name type="scientific">Geodermatophilus obscurus (strain ATCC 25078 / DSM 43160 / JCM 3152 / CCUG 61914 / KCC A-0152 / KCTC 9177 / NBRC 13315 / NRRL B-3577 / G-20)</name>
    <dbReference type="NCBI Taxonomy" id="526225"/>
    <lineage>
        <taxon>Bacteria</taxon>
        <taxon>Bacillati</taxon>
        <taxon>Actinomycetota</taxon>
        <taxon>Actinomycetes</taxon>
        <taxon>Geodermatophilales</taxon>
        <taxon>Geodermatophilaceae</taxon>
        <taxon>Geodermatophilus</taxon>
    </lineage>
</organism>
<dbReference type="AlphaFoldDB" id="D2SER2"/>